<comment type="caution">
    <text evidence="1">The sequence shown here is derived from an EMBL/GenBank/DDBJ whole genome shotgun (WGS) entry which is preliminary data.</text>
</comment>
<evidence type="ECO:0000313" key="1">
    <source>
        <dbReference type="EMBL" id="KII64763.1"/>
    </source>
</evidence>
<keyword evidence="2" id="KW-1185">Reference proteome</keyword>
<protein>
    <submittedName>
        <fullName evidence="1">Uncharacterized protein</fullName>
    </submittedName>
</protein>
<sequence length="103" mass="11941">MKDGVVIGDRMVMNYVPHAYPPNRSVLNPKLHELFNVPDHDQDRLLFMNGHPGTPLDHRKMLPSEHTTEIGSIQSTYTPVLSSFDDLDKFTYFYFSENDIYPK</sequence>
<dbReference type="EMBL" id="JWZT01004114">
    <property type="protein sequence ID" value="KII64763.1"/>
    <property type="molecule type" value="Genomic_DNA"/>
</dbReference>
<dbReference type="Proteomes" id="UP000031668">
    <property type="component" value="Unassembled WGS sequence"/>
</dbReference>
<dbReference type="AlphaFoldDB" id="A0A0C2J6I2"/>
<reference evidence="1 2" key="1">
    <citation type="journal article" date="2014" name="Genome Biol. Evol.">
        <title>The genome of the myxosporean Thelohanellus kitauei shows adaptations to nutrient acquisition within its fish host.</title>
        <authorList>
            <person name="Yang Y."/>
            <person name="Xiong J."/>
            <person name="Zhou Z."/>
            <person name="Huo F."/>
            <person name="Miao W."/>
            <person name="Ran C."/>
            <person name="Liu Y."/>
            <person name="Zhang J."/>
            <person name="Feng J."/>
            <person name="Wang M."/>
            <person name="Wang M."/>
            <person name="Wang L."/>
            <person name="Yao B."/>
        </authorList>
    </citation>
    <scope>NUCLEOTIDE SEQUENCE [LARGE SCALE GENOMIC DNA]</scope>
    <source>
        <strain evidence="1">Wuqing</strain>
    </source>
</reference>
<organism evidence="1 2">
    <name type="scientific">Thelohanellus kitauei</name>
    <name type="common">Myxosporean</name>
    <dbReference type="NCBI Taxonomy" id="669202"/>
    <lineage>
        <taxon>Eukaryota</taxon>
        <taxon>Metazoa</taxon>
        <taxon>Cnidaria</taxon>
        <taxon>Myxozoa</taxon>
        <taxon>Myxosporea</taxon>
        <taxon>Bivalvulida</taxon>
        <taxon>Platysporina</taxon>
        <taxon>Myxobolidae</taxon>
        <taxon>Thelohanellus</taxon>
    </lineage>
</organism>
<accession>A0A0C2J6I2</accession>
<proteinExistence type="predicted"/>
<gene>
    <name evidence="1" type="ORF">RF11_06658</name>
</gene>
<evidence type="ECO:0000313" key="2">
    <source>
        <dbReference type="Proteomes" id="UP000031668"/>
    </source>
</evidence>
<name>A0A0C2J6I2_THEKT</name>